<dbReference type="Proteomes" id="UP000306229">
    <property type="component" value="Chromosome"/>
</dbReference>
<gene>
    <name evidence="1" type="ORF">FF125_09975</name>
</gene>
<name>A0A5B7TU27_9FLAO</name>
<organism evidence="1 2">
    <name type="scientific">Aureibaculum algae</name>
    <dbReference type="NCBI Taxonomy" id="2584122"/>
    <lineage>
        <taxon>Bacteria</taxon>
        <taxon>Pseudomonadati</taxon>
        <taxon>Bacteroidota</taxon>
        <taxon>Flavobacteriia</taxon>
        <taxon>Flavobacteriales</taxon>
        <taxon>Flavobacteriaceae</taxon>
        <taxon>Aureibaculum</taxon>
    </lineage>
</organism>
<dbReference type="RefSeq" id="WP_138949635.1">
    <property type="nucleotide sequence ID" value="NZ_CP040749.1"/>
</dbReference>
<sequence>MKARIKKQWYGRQKSVEELHSDCKFWLSEIDFIKDEINFLEHLFGLNYIDFLEAGFEEKVEKLIKKIKEEKNAVNKMYPLIQDHNNILADLMESKSAENNPTYLESHLKLEKLMDLYFEKFKSIKKEIFKVVEEVTKRKEMKKLV</sequence>
<keyword evidence="2" id="KW-1185">Reference proteome</keyword>
<dbReference type="AlphaFoldDB" id="A0A5B7TU27"/>
<reference evidence="1 2" key="1">
    <citation type="submission" date="2019-05" db="EMBL/GenBank/DDBJ databases">
        <title>Algicella ahnfeltiae gen. nov., sp. nov., a novel marine bacterium of the family Flavobacteriaceae isolated from a red alga.</title>
        <authorList>
            <person name="Nedashkovskaya O.I."/>
            <person name="Kukhlevskiy A.D."/>
            <person name="Kim S.-G."/>
            <person name="Zhukova N.V."/>
            <person name="Mikhailov V.V."/>
        </authorList>
    </citation>
    <scope>NUCLEOTIDE SEQUENCE [LARGE SCALE GENOMIC DNA]</scope>
    <source>
        <strain evidence="1 2">10Alg115</strain>
    </source>
</reference>
<accession>A0A5B7TU27</accession>
<dbReference type="EMBL" id="CP040749">
    <property type="protein sequence ID" value="QCX38744.1"/>
    <property type="molecule type" value="Genomic_DNA"/>
</dbReference>
<protein>
    <submittedName>
        <fullName evidence="1">Uncharacterized protein</fullName>
    </submittedName>
</protein>
<evidence type="ECO:0000313" key="2">
    <source>
        <dbReference type="Proteomes" id="UP000306229"/>
    </source>
</evidence>
<evidence type="ECO:0000313" key="1">
    <source>
        <dbReference type="EMBL" id="QCX38744.1"/>
    </source>
</evidence>
<dbReference type="KEGG" id="fbe:FF125_09975"/>
<dbReference type="OrthoDB" id="1139121at2"/>
<proteinExistence type="predicted"/>